<dbReference type="PANTHER" id="PTHR33050">
    <property type="entry name" value="REVERSE TRANSCRIPTASE DOMAIN-CONTAINING PROTEIN"/>
    <property type="match status" value="1"/>
</dbReference>
<dbReference type="InterPro" id="IPR000477">
    <property type="entry name" value="RT_dom"/>
</dbReference>
<dbReference type="InterPro" id="IPR043502">
    <property type="entry name" value="DNA/RNA_pol_sf"/>
</dbReference>
<feature type="domain" description="Reverse transcriptase" evidence="3">
    <location>
        <begin position="195"/>
        <end position="377"/>
    </location>
</feature>
<keyword evidence="5" id="KW-1185">Reference proteome</keyword>
<name>A0A8H7SXA4_9FUNG</name>
<organism evidence="4 5">
    <name type="scientific">Thamnidium elegans</name>
    <dbReference type="NCBI Taxonomy" id="101142"/>
    <lineage>
        <taxon>Eukaryota</taxon>
        <taxon>Fungi</taxon>
        <taxon>Fungi incertae sedis</taxon>
        <taxon>Mucoromycota</taxon>
        <taxon>Mucoromycotina</taxon>
        <taxon>Mucoromycetes</taxon>
        <taxon>Mucorales</taxon>
        <taxon>Mucorineae</taxon>
        <taxon>Mucoraceae</taxon>
        <taxon>Thamnidium</taxon>
    </lineage>
</organism>
<evidence type="ECO:0000259" key="3">
    <source>
        <dbReference type="PROSITE" id="PS50878"/>
    </source>
</evidence>
<sequence length="1094" mass="126437">MQPGDEEMFHDTEAKEATTKALKLSYSLKHLENTETSEKKYAFDQTFIDQYYEEPFRQRITGDANRNNQRPSYNRGRGSYGNRGGREDLIQHQQASAQQTSTQQTSTQQTSTQQTSTQQTNYSIPLDGILPGGRLQHFLSNWKKMTSQSWPISVVETGYRLQFEQSPHPWRTKPLKMTSEEQLAVDQAVEKFLQAGIIKQSPTQNRDFLSTFFTIQETTKRRPILNCTKLNQFLQIQHFKMEGVPALRDIIEKDDYICKVDLKDAYVVVPIHQESQRFLTFDNKGTVYQYTSLAFGLSIAPRVFSKLMRHAIEHLKTKGLRIIYYLDDICILEKSKIQMQKSVRILTQHLEQLGFLINKAKSVFEPKTTQEFLGFVFNTRTMKISLPVTKINKLLQRLRQIELPIARSCRWVASLLGKMTAVIPAIGEALLHVRHMQRDLTKALHQNRQQWDKECYLSQEAKEEIQWWKKFLIQKNGLPIHKLIVEEPSLKIYVDASDTGWGVTSNLVRTAGFENNEPHRENIQRQHDSTEICNESRRNSIICITISSSQDSGYLQPSSVNGSISTYTGNTECKSRSTEQIEKADVRINDSSKDVSINTEYVGEYYESGRICSPSQSSTSDILELPRRPICVQDRCIQPELEEEGAVSIPTMEVDTESVKKDETRSNQRGSISDATMEESVLVSNFTSNEPVSDTDCVETKSKVEFDRLEIINNFRKANGMNEELVSHLNKVTRLKTNKLYDTAWKKYADWCIKNKYQPETYDPQQIIKFLIACKDLQLSTLNGYRSAIASVLNVIHPKKRPIGEVSDVSQFFKAKRRLTVTIPKEKQLETWNLDILSNYILQSLTPTHKLNTYDLQHKTILLLCMHTMWKPRSDIGRIQFRDVIVKYDRGILEGVTIHVREPKEAQQKSSQLGLLEENDKELCADGRGNIFNDNGNQAAAYDEVPSFHLKKITDLKKLVKNNNYLELHEIEVPDVSMKEAPIKNERDNEYNIYIEKYRLLYLYYVFEKGMKNKEAAAAANVNLHTARKWKQKYQQNPEEYVPYKLTNLIPSRPVSQLDDRHKDHLVKFFDENKRATIDDAVKDLTQSFENLEK</sequence>
<feature type="region of interest" description="Disordered" evidence="2">
    <location>
        <begin position="58"/>
        <end position="125"/>
    </location>
</feature>
<protein>
    <recommendedName>
        <fullName evidence="3">Reverse transcriptase domain-containing protein</fullName>
    </recommendedName>
</protein>
<dbReference type="Gene3D" id="1.10.150.130">
    <property type="match status" value="1"/>
</dbReference>
<dbReference type="SUPFAM" id="SSF47823">
    <property type="entry name" value="lambda integrase-like, N-terminal domain"/>
    <property type="match status" value="1"/>
</dbReference>
<dbReference type="PANTHER" id="PTHR33050:SF7">
    <property type="entry name" value="RIBONUCLEASE H"/>
    <property type="match status" value="1"/>
</dbReference>
<keyword evidence="1" id="KW-0238">DNA-binding</keyword>
<gene>
    <name evidence="4" type="ORF">INT48_006663</name>
</gene>
<feature type="compositionally biased region" description="Low complexity" evidence="2">
    <location>
        <begin position="93"/>
        <end position="120"/>
    </location>
</feature>
<dbReference type="GO" id="GO:0003677">
    <property type="term" value="F:DNA binding"/>
    <property type="evidence" value="ECO:0007669"/>
    <property type="project" value="UniProtKB-KW"/>
</dbReference>
<accession>A0A8H7SXA4</accession>
<evidence type="ECO:0000256" key="1">
    <source>
        <dbReference type="ARBA" id="ARBA00023125"/>
    </source>
</evidence>
<proteinExistence type="predicted"/>
<dbReference type="CDD" id="cd03714">
    <property type="entry name" value="RT_DIRS1"/>
    <property type="match status" value="1"/>
</dbReference>
<comment type="caution">
    <text evidence="4">The sequence shown here is derived from an EMBL/GenBank/DDBJ whole genome shotgun (WGS) entry which is preliminary data.</text>
</comment>
<dbReference type="InterPro" id="IPR052055">
    <property type="entry name" value="Hepadnavirus_pol/RT"/>
</dbReference>
<dbReference type="InterPro" id="IPR010998">
    <property type="entry name" value="Integrase_recombinase_N"/>
</dbReference>
<dbReference type="InterPro" id="IPR043128">
    <property type="entry name" value="Rev_trsase/Diguanyl_cyclase"/>
</dbReference>
<dbReference type="PROSITE" id="PS50878">
    <property type="entry name" value="RT_POL"/>
    <property type="match status" value="1"/>
</dbReference>
<dbReference type="SUPFAM" id="SSF56672">
    <property type="entry name" value="DNA/RNA polymerases"/>
    <property type="match status" value="1"/>
</dbReference>
<dbReference type="Pfam" id="PF00078">
    <property type="entry name" value="RVT_1"/>
    <property type="match status" value="1"/>
</dbReference>
<dbReference type="Gene3D" id="3.10.10.10">
    <property type="entry name" value="HIV Type 1 Reverse Transcriptase, subunit A, domain 1"/>
    <property type="match status" value="1"/>
</dbReference>
<evidence type="ECO:0000313" key="5">
    <source>
        <dbReference type="Proteomes" id="UP000613177"/>
    </source>
</evidence>
<evidence type="ECO:0000313" key="4">
    <source>
        <dbReference type="EMBL" id="KAG2237259.1"/>
    </source>
</evidence>
<dbReference type="Proteomes" id="UP000613177">
    <property type="component" value="Unassembled WGS sequence"/>
</dbReference>
<dbReference type="EMBL" id="JAEPRE010000008">
    <property type="protein sequence ID" value="KAG2237259.1"/>
    <property type="molecule type" value="Genomic_DNA"/>
</dbReference>
<dbReference type="Gene3D" id="3.30.70.270">
    <property type="match status" value="1"/>
</dbReference>
<dbReference type="AlphaFoldDB" id="A0A8H7SXA4"/>
<evidence type="ECO:0000256" key="2">
    <source>
        <dbReference type="SAM" id="MobiDB-lite"/>
    </source>
</evidence>
<reference evidence="4" key="1">
    <citation type="submission" date="2021-01" db="EMBL/GenBank/DDBJ databases">
        <title>Metabolic potential, ecology and presence of endohyphal bacteria is reflected in genomic diversity of Mucoromycotina.</title>
        <authorList>
            <person name="Muszewska A."/>
            <person name="Okrasinska A."/>
            <person name="Steczkiewicz K."/>
            <person name="Drgas O."/>
            <person name="Orlowska M."/>
            <person name="Perlinska-Lenart U."/>
            <person name="Aleksandrzak-Piekarczyk T."/>
            <person name="Szatraj K."/>
            <person name="Zielenkiewicz U."/>
            <person name="Pilsyk S."/>
            <person name="Malc E."/>
            <person name="Mieczkowski P."/>
            <person name="Kruszewska J.S."/>
            <person name="Biernat P."/>
            <person name="Pawlowska J."/>
        </authorList>
    </citation>
    <scope>NUCLEOTIDE SEQUENCE</scope>
    <source>
        <strain evidence="4">WA0000018081</strain>
    </source>
</reference>